<evidence type="ECO:0000256" key="1">
    <source>
        <dbReference type="SAM" id="MobiDB-lite"/>
    </source>
</evidence>
<accession>A0A8J5CJP5</accession>
<comment type="caution">
    <text evidence="2">The sequence shown here is derived from an EMBL/GenBank/DDBJ whole genome shotgun (WGS) entry which is preliminary data.</text>
</comment>
<name>A0A8J5CJP5_CHIOP</name>
<protein>
    <submittedName>
        <fullName evidence="2">Uncharacterized protein</fullName>
    </submittedName>
</protein>
<dbReference type="Proteomes" id="UP000770661">
    <property type="component" value="Unassembled WGS sequence"/>
</dbReference>
<dbReference type="AlphaFoldDB" id="A0A8J5CJP5"/>
<sequence length="188" mass="18216">MSVRVGGKPPSIPAHLLPPGSAAAAAVAAAAAAACVSSASSVTSSSSSISINSDGGVMTSKGVRTTATVPPMGLGTQHIPLTTTAGIRPPSPTSSSSFAAALRSLAKQATAPPGSEKEGSGEPQRMSPKVSVLAPSTTGHHGLSGGSVPPVVTIAPTHSHVTMTTEAGALGSPRHRGDGARLPALPSP</sequence>
<dbReference type="PROSITE" id="PS51257">
    <property type="entry name" value="PROKAR_LIPOPROTEIN"/>
    <property type="match status" value="1"/>
</dbReference>
<keyword evidence="3" id="KW-1185">Reference proteome</keyword>
<evidence type="ECO:0000313" key="2">
    <source>
        <dbReference type="EMBL" id="KAG0710117.1"/>
    </source>
</evidence>
<dbReference type="EMBL" id="JACEEZ010024495">
    <property type="protein sequence ID" value="KAG0710117.1"/>
    <property type="molecule type" value="Genomic_DNA"/>
</dbReference>
<feature type="region of interest" description="Disordered" evidence="1">
    <location>
        <begin position="39"/>
        <end position="188"/>
    </location>
</feature>
<proteinExistence type="predicted"/>
<feature type="compositionally biased region" description="Low complexity" evidence="1">
    <location>
        <begin position="39"/>
        <end position="50"/>
    </location>
</feature>
<gene>
    <name evidence="2" type="ORF">GWK47_023464</name>
</gene>
<dbReference type="OrthoDB" id="8744624at2759"/>
<feature type="compositionally biased region" description="Low complexity" evidence="1">
    <location>
        <begin position="93"/>
        <end position="106"/>
    </location>
</feature>
<reference evidence="2" key="1">
    <citation type="submission" date="2020-07" db="EMBL/GenBank/DDBJ databases">
        <title>The High-quality genome of the commercially important snow crab, Chionoecetes opilio.</title>
        <authorList>
            <person name="Jeong J.-H."/>
            <person name="Ryu S."/>
        </authorList>
    </citation>
    <scope>NUCLEOTIDE SEQUENCE</scope>
    <source>
        <strain evidence="2">MADBK_172401_WGS</strain>
        <tissue evidence="2">Digestive gland</tissue>
    </source>
</reference>
<evidence type="ECO:0000313" key="3">
    <source>
        <dbReference type="Proteomes" id="UP000770661"/>
    </source>
</evidence>
<organism evidence="2 3">
    <name type="scientific">Chionoecetes opilio</name>
    <name type="common">Atlantic snow crab</name>
    <name type="synonym">Cancer opilio</name>
    <dbReference type="NCBI Taxonomy" id="41210"/>
    <lineage>
        <taxon>Eukaryota</taxon>
        <taxon>Metazoa</taxon>
        <taxon>Ecdysozoa</taxon>
        <taxon>Arthropoda</taxon>
        <taxon>Crustacea</taxon>
        <taxon>Multicrustacea</taxon>
        <taxon>Malacostraca</taxon>
        <taxon>Eumalacostraca</taxon>
        <taxon>Eucarida</taxon>
        <taxon>Decapoda</taxon>
        <taxon>Pleocyemata</taxon>
        <taxon>Brachyura</taxon>
        <taxon>Eubrachyura</taxon>
        <taxon>Majoidea</taxon>
        <taxon>Majidae</taxon>
        <taxon>Chionoecetes</taxon>
    </lineage>
</organism>